<dbReference type="PROSITE" id="PS50932">
    <property type="entry name" value="HTH_LACI_2"/>
    <property type="match status" value="1"/>
</dbReference>
<evidence type="ECO:0000256" key="3">
    <source>
        <dbReference type="ARBA" id="ARBA00023163"/>
    </source>
</evidence>
<dbReference type="CDD" id="cd01542">
    <property type="entry name" value="PBP1_TreR-like"/>
    <property type="match status" value="1"/>
</dbReference>
<dbReference type="InterPro" id="IPR000843">
    <property type="entry name" value="HTH_LacI"/>
</dbReference>
<gene>
    <name evidence="4" type="primary">ccpA</name>
    <name evidence="4" type="ORF">NCTC9695_04705</name>
</gene>
<dbReference type="PANTHER" id="PTHR30146">
    <property type="entry name" value="LACI-RELATED TRANSCRIPTIONAL REPRESSOR"/>
    <property type="match status" value="1"/>
</dbReference>
<proteinExistence type="predicted"/>
<evidence type="ECO:0000256" key="2">
    <source>
        <dbReference type="ARBA" id="ARBA00023125"/>
    </source>
</evidence>
<accession>A0A3S5DLR5</accession>
<dbReference type="GO" id="GO:0000976">
    <property type="term" value="F:transcription cis-regulatory region binding"/>
    <property type="evidence" value="ECO:0007669"/>
    <property type="project" value="TreeGrafter"/>
</dbReference>
<dbReference type="Pfam" id="PF13377">
    <property type="entry name" value="Peripla_BP_3"/>
    <property type="match status" value="1"/>
</dbReference>
<reference evidence="4 5" key="1">
    <citation type="submission" date="2018-12" db="EMBL/GenBank/DDBJ databases">
        <authorList>
            <consortium name="Pathogen Informatics"/>
        </authorList>
    </citation>
    <scope>NUCLEOTIDE SEQUENCE [LARGE SCALE GENOMIC DNA]</scope>
    <source>
        <strain evidence="4 5">NCTC9695</strain>
    </source>
</reference>
<dbReference type="Gene3D" id="3.40.50.2300">
    <property type="match status" value="2"/>
</dbReference>
<dbReference type="GO" id="GO:0003700">
    <property type="term" value="F:DNA-binding transcription factor activity"/>
    <property type="evidence" value="ECO:0007669"/>
    <property type="project" value="TreeGrafter"/>
</dbReference>
<organism evidence="4 5">
    <name type="scientific">Chromobacterium violaceum</name>
    <dbReference type="NCBI Taxonomy" id="536"/>
    <lineage>
        <taxon>Bacteria</taxon>
        <taxon>Pseudomonadati</taxon>
        <taxon>Pseudomonadota</taxon>
        <taxon>Betaproteobacteria</taxon>
        <taxon>Neisseriales</taxon>
        <taxon>Chromobacteriaceae</taxon>
        <taxon>Chromobacterium</taxon>
    </lineage>
</organism>
<name>A0A3S5DLR5_CHRVL</name>
<sequence length="342" mass="36474">METLPQNANSIREVAALAETSISTVSRVLNQSGYVKAEVRERIERVIAATGFVPSAVAKGLQRKQSSLVGVVIPRIDSYSISAMVAGISTVLEAAGYSLLLAHTDNQAERELKALQLFKEQRVNGVLLLAAELGEQHRQAFAMLQRPLVVLGQDASELGLSCVLQDECAAATALTQALLAGGHRRIGFIGVNARDVQVGGERKRGYQHALTAAGLAPDETLMTAGGFDFASAAQAVDQLMALSQRPTALLAATDRLAIGAISRLTELGLRVPQDVSVAGMGDIDIAAMMQPRLSTVHYDYQGSGRQAAQLLLDQLQQKTATSSKLVMPYTIKMRDSARQLTP</sequence>
<dbReference type="InterPro" id="IPR046335">
    <property type="entry name" value="LacI/GalR-like_sensor"/>
</dbReference>
<dbReference type="SUPFAM" id="SSF47413">
    <property type="entry name" value="lambda repressor-like DNA-binding domains"/>
    <property type="match status" value="1"/>
</dbReference>
<evidence type="ECO:0000313" key="5">
    <source>
        <dbReference type="Proteomes" id="UP000275777"/>
    </source>
</evidence>
<dbReference type="SUPFAM" id="SSF53822">
    <property type="entry name" value="Periplasmic binding protein-like I"/>
    <property type="match status" value="1"/>
</dbReference>
<dbReference type="PANTHER" id="PTHR30146:SF109">
    <property type="entry name" value="HTH-TYPE TRANSCRIPTIONAL REGULATOR GALS"/>
    <property type="match status" value="1"/>
</dbReference>
<keyword evidence="2" id="KW-0238">DNA-binding</keyword>
<dbReference type="RefSeq" id="WP_081572577.1">
    <property type="nucleotide sequence ID" value="NZ_CP050992.1"/>
</dbReference>
<keyword evidence="1" id="KW-0805">Transcription regulation</keyword>
<evidence type="ECO:0000256" key="1">
    <source>
        <dbReference type="ARBA" id="ARBA00023015"/>
    </source>
</evidence>
<dbReference type="EMBL" id="LR134182">
    <property type="protein sequence ID" value="VEB44217.1"/>
    <property type="molecule type" value="Genomic_DNA"/>
</dbReference>
<dbReference type="CDD" id="cd01392">
    <property type="entry name" value="HTH_LacI"/>
    <property type="match status" value="1"/>
</dbReference>
<keyword evidence="3" id="KW-0804">Transcription</keyword>
<dbReference type="Gene3D" id="1.10.260.40">
    <property type="entry name" value="lambda repressor-like DNA-binding domains"/>
    <property type="match status" value="1"/>
</dbReference>
<evidence type="ECO:0000313" key="4">
    <source>
        <dbReference type="EMBL" id="VEB44217.1"/>
    </source>
</evidence>
<protein>
    <submittedName>
        <fullName evidence="4">Catabolite control protein</fullName>
    </submittedName>
</protein>
<dbReference type="AlphaFoldDB" id="A0A3S5DLR5"/>
<dbReference type="InterPro" id="IPR028082">
    <property type="entry name" value="Peripla_BP_I"/>
</dbReference>
<dbReference type="Proteomes" id="UP000275777">
    <property type="component" value="Chromosome"/>
</dbReference>
<dbReference type="Pfam" id="PF00356">
    <property type="entry name" value="LacI"/>
    <property type="match status" value="1"/>
</dbReference>
<dbReference type="SMART" id="SM00354">
    <property type="entry name" value="HTH_LACI"/>
    <property type="match status" value="1"/>
</dbReference>
<dbReference type="InterPro" id="IPR010982">
    <property type="entry name" value="Lambda_DNA-bd_dom_sf"/>
</dbReference>